<organism evidence="9 10">
    <name type="scientific">Crotalus adamanteus</name>
    <name type="common">Eastern diamondback rattlesnake</name>
    <dbReference type="NCBI Taxonomy" id="8729"/>
    <lineage>
        <taxon>Eukaryota</taxon>
        <taxon>Metazoa</taxon>
        <taxon>Chordata</taxon>
        <taxon>Craniata</taxon>
        <taxon>Vertebrata</taxon>
        <taxon>Euteleostomi</taxon>
        <taxon>Lepidosauria</taxon>
        <taxon>Squamata</taxon>
        <taxon>Bifurcata</taxon>
        <taxon>Unidentata</taxon>
        <taxon>Episquamata</taxon>
        <taxon>Toxicofera</taxon>
        <taxon>Serpentes</taxon>
        <taxon>Colubroidea</taxon>
        <taxon>Viperidae</taxon>
        <taxon>Crotalinae</taxon>
        <taxon>Crotalus</taxon>
    </lineage>
</organism>
<evidence type="ECO:0000256" key="4">
    <source>
        <dbReference type="ARBA" id="ARBA00023015"/>
    </source>
</evidence>
<evidence type="ECO:0000256" key="1">
    <source>
        <dbReference type="ARBA" id="ARBA00004123"/>
    </source>
</evidence>
<dbReference type="SUPFAM" id="SSF46689">
    <property type="entry name" value="Homeodomain-like"/>
    <property type="match status" value="1"/>
</dbReference>
<dbReference type="InterPro" id="IPR046333">
    <property type="entry name" value="HXA10/ABDB-like"/>
</dbReference>
<keyword evidence="6 7" id="KW-0371">Homeobox</keyword>
<dbReference type="PANTHER" id="PTHR45874">
    <property type="entry name" value="HOMEOBOX PROTEIN ABDOMINAL-B"/>
    <property type="match status" value="1"/>
</dbReference>
<comment type="caution">
    <text evidence="9">The sequence shown here is derived from an EMBL/GenBank/DDBJ whole genome shotgun (WGS) entry which is preliminary data.</text>
</comment>
<reference evidence="9 10" key="1">
    <citation type="journal article" date="2024" name="Proc. Natl. Acad. Sci. U.S.A.">
        <title>The genetic regulatory architecture and epigenomic basis for age-related changes in rattlesnake venom.</title>
        <authorList>
            <person name="Hogan M.P."/>
            <person name="Holding M.L."/>
            <person name="Nystrom G.S."/>
            <person name="Colston T.J."/>
            <person name="Bartlett D.A."/>
            <person name="Mason A.J."/>
            <person name="Ellsworth S.A."/>
            <person name="Rautsaw R.M."/>
            <person name="Lawrence K.C."/>
            <person name="Strickland J.L."/>
            <person name="He B."/>
            <person name="Fraser P."/>
            <person name="Margres M.J."/>
            <person name="Gilbert D.M."/>
            <person name="Gibbs H.L."/>
            <person name="Parkinson C.L."/>
            <person name="Rokyta D.R."/>
        </authorList>
    </citation>
    <scope>NUCLEOTIDE SEQUENCE [LARGE SCALE GENOMIC DNA]</scope>
    <source>
        <strain evidence="9">DRR0105</strain>
    </source>
</reference>
<evidence type="ECO:0000256" key="5">
    <source>
        <dbReference type="ARBA" id="ARBA00023163"/>
    </source>
</evidence>
<proteinExistence type="inferred from homology"/>
<comment type="similarity">
    <text evidence="2">Belongs to the Abd-B homeobox family.</text>
</comment>
<dbReference type="GO" id="GO:0000978">
    <property type="term" value="F:RNA polymerase II cis-regulatory region sequence-specific DNA binding"/>
    <property type="evidence" value="ECO:0007669"/>
    <property type="project" value="TreeGrafter"/>
</dbReference>
<gene>
    <name evidence="9" type="ORF">NXF25_019101</name>
</gene>
<sequence>NGALTPSTKLWSWRKSFVQYVLCLTREHRLEISCSVHLMERQVKIWFQKRRTKLKKMNRENGIWELTAIFNFS</sequence>
<evidence type="ECO:0000313" key="9">
    <source>
        <dbReference type="EMBL" id="KAK9395740.1"/>
    </source>
</evidence>
<evidence type="ECO:0000256" key="6">
    <source>
        <dbReference type="PROSITE-ProRule" id="PRU00108"/>
    </source>
</evidence>
<keyword evidence="3" id="KW-0217">Developmental protein</keyword>
<evidence type="ECO:0000259" key="8">
    <source>
        <dbReference type="PROSITE" id="PS50071"/>
    </source>
</evidence>
<keyword evidence="10" id="KW-1185">Reference proteome</keyword>
<evidence type="ECO:0000256" key="3">
    <source>
        <dbReference type="ARBA" id="ARBA00022473"/>
    </source>
</evidence>
<dbReference type="InterPro" id="IPR009057">
    <property type="entry name" value="Homeodomain-like_sf"/>
</dbReference>
<accession>A0AAW1B1Q0</accession>
<dbReference type="EMBL" id="JAOTOJ010000009">
    <property type="protein sequence ID" value="KAK9395740.1"/>
    <property type="molecule type" value="Genomic_DNA"/>
</dbReference>
<evidence type="ECO:0000256" key="7">
    <source>
        <dbReference type="RuleBase" id="RU000682"/>
    </source>
</evidence>
<keyword evidence="6 7" id="KW-0539">Nucleus</keyword>
<dbReference type="AlphaFoldDB" id="A0AAW1B1Q0"/>
<dbReference type="Gene3D" id="1.10.10.60">
    <property type="entry name" value="Homeodomain-like"/>
    <property type="match status" value="1"/>
</dbReference>
<evidence type="ECO:0000256" key="2">
    <source>
        <dbReference type="ARBA" id="ARBA00006317"/>
    </source>
</evidence>
<dbReference type="Pfam" id="PF00046">
    <property type="entry name" value="Homeodomain"/>
    <property type="match status" value="1"/>
</dbReference>
<protein>
    <recommendedName>
        <fullName evidence="8">Homeobox domain-containing protein</fullName>
    </recommendedName>
</protein>
<feature type="non-terminal residue" evidence="9">
    <location>
        <position position="1"/>
    </location>
</feature>
<dbReference type="GO" id="GO:0005634">
    <property type="term" value="C:nucleus"/>
    <property type="evidence" value="ECO:0007669"/>
    <property type="project" value="UniProtKB-SubCell"/>
</dbReference>
<keyword evidence="4" id="KW-0805">Transcription regulation</keyword>
<comment type="subcellular location">
    <subcellularLocation>
        <location evidence="1 6 7">Nucleus</location>
    </subcellularLocation>
</comment>
<keyword evidence="6 7" id="KW-0238">DNA-binding</keyword>
<dbReference type="GO" id="GO:0000981">
    <property type="term" value="F:DNA-binding transcription factor activity, RNA polymerase II-specific"/>
    <property type="evidence" value="ECO:0007669"/>
    <property type="project" value="TreeGrafter"/>
</dbReference>
<dbReference type="PANTHER" id="PTHR45874:SF1">
    <property type="entry name" value="HOMEOBOX PROTEIN HOX-A10"/>
    <property type="match status" value="1"/>
</dbReference>
<dbReference type="SMART" id="SM00389">
    <property type="entry name" value="HOX"/>
    <property type="match status" value="1"/>
</dbReference>
<feature type="DNA-binding region" description="Homeobox" evidence="6">
    <location>
        <begin position="27"/>
        <end position="58"/>
    </location>
</feature>
<dbReference type="Proteomes" id="UP001474421">
    <property type="component" value="Unassembled WGS sequence"/>
</dbReference>
<dbReference type="InterPro" id="IPR001356">
    <property type="entry name" value="HD"/>
</dbReference>
<dbReference type="PROSITE" id="PS50071">
    <property type="entry name" value="HOMEOBOX_2"/>
    <property type="match status" value="1"/>
</dbReference>
<feature type="domain" description="Homeobox" evidence="8">
    <location>
        <begin position="25"/>
        <end position="57"/>
    </location>
</feature>
<keyword evidence="5" id="KW-0804">Transcription</keyword>
<evidence type="ECO:0000313" key="10">
    <source>
        <dbReference type="Proteomes" id="UP001474421"/>
    </source>
</evidence>
<name>A0AAW1B1Q0_CROAD</name>
<dbReference type="CDD" id="cd00086">
    <property type="entry name" value="homeodomain"/>
    <property type="match status" value="1"/>
</dbReference>